<keyword evidence="3" id="KW-1185">Reference proteome</keyword>
<protein>
    <submittedName>
        <fullName evidence="2">Uncharacterized protein</fullName>
    </submittedName>
</protein>
<name>A0ABX2KIH3_9PROT</name>
<reference evidence="2 3" key="1">
    <citation type="submission" date="2019-10" db="EMBL/GenBank/DDBJ databases">
        <title>Genome sequence of Azospirillum melinis.</title>
        <authorList>
            <person name="Ambrosini A."/>
            <person name="Sant'Anna F.H."/>
            <person name="Cassan F.D."/>
            <person name="Souza E.M."/>
            <person name="Passaglia L.M.P."/>
        </authorList>
    </citation>
    <scope>NUCLEOTIDE SEQUENCE [LARGE SCALE GENOMIC DNA]</scope>
    <source>
        <strain evidence="2 3">TMCY0552</strain>
    </source>
</reference>
<accession>A0ABX2KIH3</accession>
<dbReference type="EMBL" id="WHOS01000023">
    <property type="protein sequence ID" value="NUB01226.1"/>
    <property type="molecule type" value="Genomic_DNA"/>
</dbReference>
<evidence type="ECO:0000313" key="2">
    <source>
        <dbReference type="EMBL" id="NUB01226.1"/>
    </source>
</evidence>
<dbReference type="RefSeq" id="WP_174472306.1">
    <property type="nucleotide sequence ID" value="NZ_JAGINN010000023.1"/>
</dbReference>
<sequence>MARRHNAPLLVELLANGIDPLAPGSYNRSLMLLSDAAHSALFKSLSVAPSVLTAANCILQLGEQPRQIVFDAIDLAALIDGALWLEFDMPNGCDASEAGETVSQPGGRLLREGWLITKEVGSGSNVSFTACRFGERETAFEAERFIIRIVRQLGVRYGVVVDPVLDSTKLSPEEKAAVPELGAGILSLLAVLGAPRLTEIVDAKLDRRGGLTRLREYRMASPWTDLDRNGVPMLPRAVRSGLLYDELMDSFDLNEGLIWSGRSLFNSAEERLRALEVTAGRRDMLKAAEPFVLGASVAESAAIVAAEERTGMEEARRQLALPFPRAWLEWQGVECGLPGQRWGMFIEALDENVRGDARGIIFPARLLERLEWEDITRLKGFCFLLRISNPDEPIVSFPEAYLPAGVDPASIDQHLFGRFILAVLTFLTQPRMTETRVREHPERVRSNRVRAERRLAPLGTVREIRLLIDEPPSSGSGARTGGGPVQSGTMPRHQVRAFWRYRMGKLEFVRPHWRGSEANGISRRRYLVMQGGDQRAA</sequence>
<evidence type="ECO:0000256" key="1">
    <source>
        <dbReference type="SAM" id="MobiDB-lite"/>
    </source>
</evidence>
<feature type="region of interest" description="Disordered" evidence="1">
    <location>
        <begin position="469"/>
        <end position="490"/>
    </location>
</feature>
<comment type="caution">
    <text evidence="2">The sequence shown here is derived from an EMBL/GenBank/DDBJ whole genome shotgun (WGS) entry which is preliminary data.</text>
</comment>
<organism evidence="2 3">
    <name type="scientific">Azospirillum melinis</name>
    <dbReference type="NCBI Taxonomy" id="328839"/>
    <lineage>
        <taxon>Bacteria</taxon>
        <taxon>Pseudomonadati</taxon>
        <taxon>Pseudomonadota</taxon>
        <taxon>Alphaproteobacteria</taxon>
        <taxon>Rhodospirillales</taxon>
        <taxon>Azospirillaceae</taxon>
        <taxon>Azospirillum</taxon>
    </lineage>
</organism>
<proteinExistence type="predicted"/>
<dbReference type="Proteomes" id="UP000605086">
    <property type="component" value="Unassembled WGS sequence"/>
</dbReference>
<gene>
    <name evidence="2" type="ORF">GBZ48_18315</name>
</gene>
<evidence type="ECO:0000313" key="3">
    <source>
        <dbReference type="Proteomes" id="UP000605086"/>
    </source>
</evidence>